<protein>
    <submittedName>
        <fullName evidence="2">Secreted protein</fullName>
    </submittedName>
</protein>
<name>A0A0A7CNK3_ACHHY</name>
<feature type="signal peptide" evidence="1">
    <location>
        <begin position="1"/>
        <end position="18"/>
    </location>
</feature>
<evidence type="ECO:0000313" key="4">
    <source>
        <dbReference type="Proteomes" id="UP000243579"/>
    </source>
</evidence>
<gene>
    <name evidence="3" type="ORF">ACHHYP_06719</name>
</gene>
<dbReference type="EMBL" id="JNBR01001174">
    <property type="protein sequence ID" value="OQR88618.1"/>
    <property type="molecule type" value="Genomic_DNA"/>
</dbReference>
<accession>A0A0A7CNK3</accession>
<keyword evidence="1" id="KW-0732">Signal</keyword>
<feature type="chain" id="PRO_5002026854" evidence="1">
    <location>
        <begin position="19"/>
        <end position="115"/>
    </location>
</feature>
<dbReference type="EMBL" id="KM038627">
    <property type="protein sequence ID" value="AIG56088.1"/>
    <property type="molecule type" value="Genomic_DNA"/>
</dbReference>
<evidence type="ECO:0000313" key="2">
    <source>
        <dbReference type="EMBL" id="AIG56088.1"/>
    </source>
</evidence>
<evidence type="ECO:0000256" key="1">
    <source>
        <dbReference type="SAM" id="SignalP"/>
    </source>
</evidence>
<organism evidence="2">
    <name type="scientific">Achlya hypogyna</name>
    <name type="common">Oomycete</name>
    <name type="synonym">Protoachlya hypogyna</name>
    <dbReference type="NCBI Taxonomy" id="1202772"/>
    <lineage>
        <taxon>Eukaryota</taxon>
        <taxon>Sar</taxon>
        <taxon>Stramenopiles</taxon>
        <taxon>Oomycota</taxon>
        <taxon>Saprolegniomycetes</taxon>
        <taxon>Saprolegniales</taxon>
        <taxon>Achlyaceae</taxon>
        <taxon>Achlya</taxon>
    </lineage>
</organism>
<proteinExistence type="predicted"/>
<sequence length="115" mass="12002">MVRFALLVTSSAIAATTALEWKCIFGTSTPVAVTPTGDIACMSSDGRNCEWTGSDAGCQSKLKTPVAPSNPLVCGAAHLAQWGSTGYDNPSHWCSQSKLALQAGQWECPDGILTP</sequence>
<keyword evidence="4" id="KW-1185">Reference proteome</keyword>
<dbReference type="AlphaFoldDB" id="A0A0A7CNK3"/>
<reference evidence="2 4" key="1">
    <citation type="journal article" date="2014" name="Genome Biol. Evol.">
        <title>The secreted proteins of Achlya hypogyna and Thraustotheca clavata identify the ancestral oomycete secretome and reveal gene acquisitions by horizontal gene transfer.</title>
        <authorList>
            <person name="Misner I."/>
            <person name="Blouin N."/>
            <person name="Leonard G."/>
            <person name="Richards T.A."/>
            <person name="Lane C.E."/>
        </authorList>
    </citation>
    <scope>NUCLEOTIDE SEQUENCE</scope>
    <source>
        <strain evidence="2 4">ATCC 48635</strain>
    </source>
</reference>
<evidence type="ECO:0000313" key="3">
    <source>
        <dbReference type="EMBL" id="OQR88618.1"/>
    </source>
</evidence>
<dbReference type="Proteomes" id="UP000243579">
    <property type="component" value="Unassembled WGS sequence"/>
</dbReference>
<feature type="non-terminal residue" evidence="2">
    <location>
        <position position="115"/>
    </location>
</feature>
<dbReference type="OrthoDB" id="57629at2759"/>